<evidence type="ECO:0000313" key="3">
    <source>
        <dbReference type="Proteomes" id="UP000256763"/>
    </source>
</evidence>
<dbReference type="SUPFAM" id="SSF56281">
    <property type="entry name" value="Metallo-hydrolase/oxidoreductase"/>
    <property type="match status" value="1"/>
</dbReference>
<organism evidence="2 3">
    <name type="scientific">Alkalilimnicola ehrlichii</name>
    <dbReference type="NCBI Taxonomy" id="351052"/>
    <lineage>
        <taxon>Bacteria</taxon>
        <taxon>Pseudomonadati</taxon>
        <taxon>Pseudomonadota</taxon>
        <taxon>Gammaproteobacteria</taxon>
        <taxon>Chromatiales</taxon>
        <taxon>Ectothiorhodospiraceae</taxon>
        <taxon>Alkalilimnicola</taxon>
    </lineage>
</organism>
<protein>
    <recommendedName>
        <fullName evidence="1">Metallo-beta-lactamase domain-containing protein</fullName>
    </recommendedName>
</protein>
<keyword evidence="3" id="KW-1185">Reference proteome</keyword>
<dbReference type="PANTHER" id="PTHR43717:SF1">
    <property type="entry name" value="ANAEROBIC NITRIC OXIDE REDUCTASE FLAVORUBREDOXIN"/>
    <property type="match status" value="1"/>
</dbReference>
<feature type="domain" description="Metallo-beta-lactamase" evidence="1">
    <location>
        <begin position="31"/>
        <end position="224"/>
    </location>
</feature>
<dbReference type="Gene3D" id="3.60.15.10">
    <property type="entry name" value="Ribonuclease Z/Hydroxyacylglutathione hydrolase-like"/>
    <property type="match status" value="1"/>
</dbReference>
<dbReference type="OrthoDB" id="9800607at2"/>
<dbReference type="RefSeq" id="WP_116302206.1">
    <property type="nucleotide sequence ID" value="NZ_NFZV01000009.1"/>
</dbReference>
<evidence type="ECO:0000259" key="1">
    <source>
        <dbReference type="SMART" id="SM00849"/>
    </source>
</evidence>
<comment type="caution">
    <text evidence="2">The sequence shown here is derived from an EMBL/GenBank/DDBJ whole genome shotgun (WGS) entry which is preliminary data.</text>
</comment>
<dbReference type="InterPro" id="IPR036866">
    <property type="entry name" value="RibonucZ/Hydroxyglut_hydro"/>
</dbReference>
<gene>
    <name evidence="2" type="ORF">CAL65_11410</name>
</gene>
<dbReference type="InterPro" id="IPR045761">
    <property type="entry name" value="ODP_dom"/>
</dbReference>
<reference evidence="3" key="1">
    <citation type="submission" date="2017-05" db="EMBL/GenBank/DDBJ databases">
        <authorList>
            <person name="Sharma S."/>
            <person name="Sidhu C."/>
            <person name="Pinnaka A.K."/>
        </authorList>
    </citation>
    <scope>NUCLEOTIDE SEQUENCE [LARGE SCALE GENOMIC DNA]</scope>
    <source>
        <strain evidence="3">AK93</strain>
    </source>
</reference>
<dbReference type="InterPro" id="IPR001279">
    <property type="entry name" value="Metallo-B-lactamas"/>
</dbReference>
<accession>A0A3E0WT90</accession>
<proteinExistence type="predicted"/>
<sequence>MERSVVEARAAAPDTHVLSYLYPVPTLGFVPINAFVIQAQEPVLVDTGHVAARDEYMAALSKVVDLGELRWIWLTHTDPDHVGNLLAVMAAAPNARLITTFLGLGKLSLMGIRTERVLLLNPGQVLDIGDRLLSALRPPTYDAPETTALFDEKTRSLFSADSFGTVLAEPVVDAAALTPEQLHANMLLWSAIDSPWLEHVDMQRWSACLDAVRALAPDTVLSSHAPPASGITETLLANLADAVGQPPYRGPDQAAMEALMSTVPPSEAGMHGQAHPR</sequence>
<dbReference type="PANTHER" id="PTHR43717">
    <property type="entry name" value="ANAEROBIC NITRIC OXIDE REDUCTASE FLAVORUBREDOXIN"/>
    <property type="match status" value="1"/>
</dbReference>
<name>A0A3E0WT90_9GAMM</name>
<evidence type="ECO:0000313" key="2">
    <source>
        <dbReference type="EMBL" id="RFA36058.1"/>
    </source>
</evidence>
<dbReference type="AlphaFoldDB" id="A0A3E0WT90"/>
<dbReference type="SMART" id="SM00849">
    <property type="entry name" value="Lactamase_B"/>
    <property type="match status" value="1"/>
</dbReference>
<dbReference type="Pfam" id="PF19583">
    <property type="entry name" value="ODP"/>
    <property type="match status" value="1"/>
</dbReference>
<dbReference type="Proteomes" id="UP000256763">
    <property type="component" value="Unassembled WGS sequence"/>
</dbReference>
<dbReference type="EMBL" id="NFZW01000010">
    <property type="protein sequence ID" value="RFA36058.1"/>
    <property type="molecule type" value="Genomic_DNA"/>
</dbReference>